<dbReference type="GO" id="GO:0046872">
    <property type="term" value="F:metal ion binding"/>
    <property type="evidence" value="ECO:0007669"/>
    <property type="project" value="InterPro"/>
</dbReference>
<feature type="chain" id="PRO_5020989596" evidence="1">
    <location>
        <begin position="20"/>
        <end position="171"/>
    </location>
</feature>
<keyword evidence="4" id="KW-1185">Reference proteome</keyword>
<keyword evidence="1" id="KW-0732">Signal</keyword>
<name>A0A4Q1CEM7_9BACT</name>
<evidence type="ECO:0000313" key="4">
    <source>
        <dbReference type="Proteomes" id="UP000290204"/>
    </source>
</evidence>
<protein>
    <submittedName>
        <fullName evidence="3">Heavy-metal-associated domain-containing protein</fullName>
    </submittedName>
</protein>
<dbReference type="AlphaFoldDB" id="A0A4Q1CEM7"/>
<reference evidence="3 4" key="1">
    <citation type="submission" date="2019-01" db="EMBL/GenBank/DDBJ databases">
        <title>Lacibacter sp. strain TTM-7.</title>
        <authorList>
            <person name="Chen W.-M."/>
        </authorList>
    </citation>
    <scope>NUCLEOTIDE SEQUENCE [LARGE SCALE GENOMIC DNA]</scope>
    <source>
        <strain evidence="3 4">TTM-7</strain>
    </source>
</reference>
<evidence type="ECO:0000256" key="1">
    <source>
        <dbReference type="SAM" id="SignalP"/>
    </source>
</evidence>
<dbReference type="SUPFAM" id="SSF55008">
    <property type="entry name" value="HMA, heavy metal-associated domain"/>
    <property type="match status" value="1"/>
</dbReference>
<dbReference type="EMBL" id="SDHW01000006">
    <property type="protein sequence ID" value="RXK58295.1"/>
    <property type="molecule type" value="Genomic_DNA"/>
</dbReference>
<dbReference type="InterPro" id="IPR006121">
    <property type="entry name" value="HMA_dom"/>
</dbReference>
<dbReference type="PROSITE" id="PS50846">
    <property type="entry name" value="HMA_2"/>
    <property type="match status" value="1"/>
</dbReference>
<dbReference type="Pfam" id="PF00403">
    <property type="entry name" value="HMA"/>
    <property type="match status" value="1"/>
</dbReference>
<dbReference type="CDD" id="cd00371">
    <property type="entry name" value="HMA"/>
    <property type="match status" value="1"/>
</dbReference>
<feature type="domain" description="HMA" evidence="2">
    <location>
        <begin position="22"/>
        <end position="89"/>
    </location>
</feature>
<feature type="signal peptide" evidence="1">
    <location>
        <begin position="1"/>
        <end position="19"/>
    </location>
</feature>
<gene>
    <name evidence="3" type="ORF">ESA94_16745</name>
</gene>
<proteinExistence type="predicted"/>
<sequence>MKKIVVVVCVLFAVISASAQFKSASLQASGLTCAMCSNAINKSLKTLSFVESVEADIKTSSFTIIFKAGSDINFDQLRKKVEDAGFSVAKLQVKAVVSNVSVQNDQQVTIDGKVLHFLAVKNQQLSGEQTFIIIDKNFLPAKEYKKYAGLTKAESYKSGQANGMRVYHVTI</sequence>
<dbReference type="OrthoDB" id="667084at2"/>
<dbReference type="Proteomes" id="UP000290204">
    <property type="component" value="Unassembled WGS sequence"/>
</dbReference>
<evidence type="ECO:0000259" key="2">
    <source>
        <dbReference type="PROSITE" id="PS50846"/>
    </source>
</evidence>
<accession>A0A4Q1CEM7</accession>
<dbReference type="RefSeq" id="WP_129132095.1">
    <property type="nucleotide sequence ID" value="NZ_SDHW01000006.1"/>
</dbReference>
<dbReference type="InterPro" id="IPR036163">
    <property type="entry name" value="HMA_dom_sf"/>
</dbReference>
<comment type="caution">
    <text evidence="3">The sequence shown here is derived from an EMBL/GenBank/DDBJ whole genome shotgun (WGS) entry which is preliminary data.</text>
</comment>
<evidence type="ECO:0000313" key="3">
    <source>
        <dbReference type="EMBL" id="RXK58295.1"/>
    </source>
</evidence>
<dbReference type="Gene3D" id="3.30.70.100">
    <property type="match status" value="1"/>
</dbReference>
<organism evidence="3 4">
    <name type="scientific">Lacibacter luteus</name>
    <dbReference type="NCBI Taxonomy" id="2508719"/>
    <lineage>
        <taxon>Bacteria</taxon>
        <taxon>Pseudomonadati</taxon>
        <taxon>Bacteroidota</taxon>
        <taxon>Chitinophagia</taxon>
        <taxon>Chitinophagales</taxon>
        <taxon>Chitinophagaceae</taxon>
        <taxon>Lacibacter</taxon>
    </lineage>
</organism>